<dbReference type="SUPFAM" id="SSF47413">
    <property type="entry name" value="lambda repressor-like DNA-binding domains"/>
    <property type="match status" value="1"/>
</dbReference>
<comment type="caution">
    <text evidence="8">The sequence shown here is derived from an EMBL/GenBank/DDBJ whole genome shotgun (WGS) entry which is preliminary data.</text>
</comment>
<dbReference type="InterPro" id="IPR010982">
    <property type="entry name" value="Lambda_DNA-bd_dom_sf"/>
</dbReference>
<feature type="domain" description="Ner winged helix-turn-helix DNA-binding" evidence="5">
    <location>
        <begin position="9"/>
        <end position="78"/>
    </location>
</feature>
<evidence type="ECO:0000259" key="5">
    <source>
        <dbReference type="Pfam" id="PF13693"/>
    </source>
</evidence>
<evidence type="ECO:0000313" key="7">
    <source>
        <dbReference type="EMBL" id="PJK30514.1"/>
    </source>
</evidence>
<dbReference type="Gene3D" id="1.10.260.40">
    <property type="entry name" value="lambda repressor-like DNA-binding domains"/>
    <property type="match status" value="1"/>
</dbReference>
<dbReference type="EMBL" id="PHIG01000025">
    <property type="protein sequence ID" value="PJK30514.1"/>
    <property type="molecule type" value="Genomic_DNA"/>
</dbReference>
<keyword evidence="3" id="KW-0238">DNA-binding</keyword>
<evidence type="ECO:0000256" key="2">
    <source>
        <dbReference type="ARBA" id="ARBA00023015"/>
    </source>
</evidence>
<sequence length="97" mass="10961">MAQKARNADPNDIMAEIRKRIGSMSELARRHGVSTSTIRCATRRPQPTGNRIIAEFLGRSVHELWPEWFDADGNRRLSSLNRSAGRGRSQCQKREAA</sequence>
<dbReference type="GO" id="GO:0003677">
    <property type="term" value="F:DNA binding"/>
    <property type="evidence" value="ECO:0007669"/>
    <property type="project" value="UniProtKB-KW"/>
</dbReference>
<dbReference type="InterPro" id="IPR038722">
    <property type="entry name" value="Ner_HTH_dom"/>
</dbReference>
<dbReference type="EMBL" id="PHIG01000018">
    <property type="protein sequence ID" value="PJK30737.1"/>
    <property type="molecule type" value="Genomic_DNA"/>
</dbReference>
<comment type="similarity">
    <text evidence="1">Belongs to the ner transcriptional regulatory family.</text>
</comment>
<name>A0A2M9G4S9_9PROT</name>
<accession>A0A2M9G4S9</accession>
<proteinExistence type="inferred from homology"/>
<dbReference type="EMBL" id="PHIG01000033">
    <property type="protein sequence ID" value="PJK29302.1"/>
    <property type="molecule type" value="Genomic_DNA"/>
</dbReference>
<reference evidence="8 9" key="1">
    <citation type="submission" date="2017-11" db="EMBL/GenBank/DDBJ databases">
        <title>Draft genome sequence of Rhizobiales bacterium SY3-13.</title>
        <authorList>
            <person name="Sun C."/>
        </authorList>
    </citation>
    <scope>NUCLEOTIDE SEQUENCE [LARGE SCALE GENOMIC DNA]</scope>
    <source>
        <strain evidence="8 9">SY3-13</strain>
    </source>
</reference>
<keyword evidence="2" id="KW-0805">Transcription regulation</keyword>
<dbReference type="RefSeq" id="WP_109792156.1">
    <property type="nucleotide sequence ID" value="NZ_PHIG01000018.1"/>
</dbReference>
<evidence type="ECO:0000256" key="3">
    <source>
        <dbReference type="ARBA" id="ARBA00023125"/>
    </source>
</evidence>
<dbReference type="Proteomes" id="UP000229498">
    <property type="component" value="Unassembled WGS sequence"/>
</dbReference>
<evidence type="ECO:0000256" key="4">
    <source>
        <dbReference type="ARBA" id="ARBA00023163"/>
    </source>
</evidence>
<gene>
    <name evidence="8" type="ORF">CVT23_05040</name>
    <name evidence="7" type="ORF">CVT23_06090</name>
    <name evidence="6" type="ORF">CVT23_11910</name>
</gene>
<evidence type="ECO:0000313" key="8">
    <source>
        <dbReference type="EMBL" id="PJK30737.1"/>
    </source>
</evidence>
<organism evidence="8 9">
    <name type="scientific">Minwuia thermotolerans</name>
    <dbReference type="NCBI Taxonomy" id="2056226"/>
    <lineage>
        <taxon>Bacteria</taxon>
        <taxon>Pseudomonadati</taxon>
        <taxon>Pseudomonadota</taxon>
        <taxon>Alphaproteobacteria</taxon>
        <taxon>Minwuiales</taxon>
        <taxon>Minwuiaceae</taxon>
        <taxon>Minwuia</taxon>
    </lineage>
</organism>
<keyword evidence="9" id="KW-1185">Reference proteome</keyword>
<protein>
    <recommendedName>
        <fullName evidence="5">Ner winged helix-turn-helix DNA-binding domain-containing protein</fullName>
    </recommendedName>
</protein>
<evidence type="ECO:0000313" key="9">
    <source>
        <dbReference type="Proteomes" id="UP000229498"/>
    </source>
</evidence>
<keyword evidence="4" id="KW-0804">Transcription</keyword>
<dbReference type="OrthoDB" id="531446at2"/>
<dbReference type="AlphaFoldDB" id="A0A2M9G4S9"/>
<dbReference type="Pfam" id="PF13693">
    <property type="entry name" value="HTH_35"/>
    <property type="match status" value="1"/>
</dbReference>
<evidence type="ECO:0000256" key="1">
    <source>
        <dbReference type="ARBA" id="ARBA00006157"/>
    </source>
</evidence>
<evidence type="ECO:0000313" key="6">
    <source>
        <dbReference type="EMBL" id="PJK29302.1"/>
    </source>
</evidence>